<dbReference type="CDD" id="cd06257">
    <property type="entry name" value="DnaJ"/>
    <property type="match status" value="1"/>
</dbReference>
<keyword evidence="4" id="KW-1185">Reference proteome</keyword>
<reference evidence="3" key="1">
    <citation type="journal article" date="2023" name="Insect Mol. Biol.">
        <title>Genome sequencing provides insights into the evolution of gene families encoding plant cell wall-degrading enzymes in longhorned beetles.</title>
        <authorList>
            <person name="Shin N.R."/>
            <person name="Okamura Y."/>
            <person name="Kirsch R."/>
            <person name="Pauchet Y."/>
        </authorList>
    </citation>
    <scope>NUCLEOTIDE SEQUENCE</scope>
    <source>
        <strain evidence="3">RBIC_L_NR</strain>
    </source>
</reference>
<sequence length="227" mass="25853">MVDYYKILKVPNGASKAEIKKAYRKLALKWHPDKNPDNMDEANKKFREISEAYEILSDDKKRKMYDQYGKEGSRKSDREDVFDFGGGFGLFTFRDPDDVFREFFGGGILDFFSDMSPSSRGRRNRHSNLDGFQTNTLFSINGDLMNDLFSSGNSGEYSAYSTMESSFSSGIPNAYVKRTSMSTKIVNGKKVTTKKVYENGRETVMSYENDVLKSKTVDGVPQCLTYK</sequence>
<dbReference type="PRINTS" id="PR00625">
    <property type="entry name" value="JDOMAIN"/>
</dbReference>
<evidence type="ECO:0000259" key="2">
    <source>
        <dbReference type="PROSITE" id="PS50076"/>
    </source>
</evidence>
<protein>
    <recommendedName>
        <fullName evidence="2">J domain-containing protein</fullName>
    </recommendedName>
</protein>
<dbReference type="GO" id="GO:0030544">
    <property type="term" value="F:Hsp70 protein binding"/>
    <property type="evidence" value="ECO:0007669"/>
    <property type="project" value="InterPro"/>
</dbReference>
<comment type="caution">
    <text evidence="3">The sequence shown here is derived from an EMBL/GenBank/DDBJ whole genome shotgun (WGS) entry which is preliminary data.</text>
</comment>
<dbReference type="InterPro" id="IPR001623">
    <property type="entry name" value="DnaJ_domain"/>
</dbReference>
<dbReference type="EMBL" id="JANEYF010005532">
    <property type="protein sequence ID" value="KAJ8927740.1"/>
    <property type="molecule type" value="Genomic_DNA"/>
</dbReference>
<dbReference type="SMART" id="SM00271">
    <property type="entry name" value="DnaJ"/>
    <property type="match status" value="1"/>
</dbReference>
<dbReference type="Pfam" id="PF00226">
    <property type="entry name" value="DnaJ"/>
    <property type="match status" value="1"/>
</dbReference>
<keyword evidence="1" id="KW-0143">Chaperone</keyword>
<organism evidence="3 4">
    <name type="scientific">Rhamnusium bicolor</name>
    <dbReference type="NCBI Taxonomy" id="1586634"/>
    <lineage>
        <taxon>Eukaryota</taxon>
        <taxon>Metazoa</taxon>
        <taxon>Ecdysozoa</taxon>
        <taxon>Arthropoda</taxon>
        <taxon>Hexapoda</taxon>
        <taxon>Insecta</taxon>
        <taxon>Pterygota</taxon>
        <taxon>Neoptera</taxon>
        <taxon>Endopterygota</taxon>
        <taxon>Coleoptera</taxon>
        <taxon>Polyphaga</taxon>
        <taxon>Cucujiformia</taxon>
        <taxon>Chrysomeloidea</taxon>
        <taxon>Cerambycidae</taxon>
        <taxon>Lepturinae</taxon>
        <taxon>Rhagiini</taxon>
        <taxon>Rhamnusium</taxon>
    </lineage>
</organism>
<dbReference type="PANTHER" id="PTHR45168">
    <property type="entry name" value="DNAJ HOMOLOG SUBFAMILY B MEMBER 2"/>
    <property type="match status" value="1"/>
</dbReference>
<gene>
    <name evidence="3" type="ORF">NQ314_019743</name>
</gene>
<dbReference type="PANTHER" id="PTHR45168:SF3">
    <property type="entry name" value="DNAJ HEAT SHOCK PROTEIN FAMILY (HSP40) MEMBER B2"/>
    <property type="match status" value="1"/>
</dbReference>
<dbReference type="InterPro" id="IPR043183">
    <property type="entry name" value="DNJB2/6-like"/>
</dbReference>
<proteinExistence type="predicted"/>
<evidence type="ECO:0000313" key="3">
    <source>
        <dbReference type="EMBL" id="KAJ8927740.1"/>
    </source>
</evidence>
<dbReference type="PROSITE" id="PS00636">
    <property type="entry name" value="DNAJ_1"/>
    <property type="match status" value="1"/>
</dbReference>
<dbReference type="Proteomes" id="UP001162156">
    <property type="component" value="Unassembled WGS sequence"/>
</dbReference>
<dbReference type="GO" id="GO:0051082">
    <property type="term" value="F:unfolded protein binding"/>
    <property type="evidence" value="ECO:0007669"/>
    <property type="project" value="InterPro"/>
</dbReference>
<name>A0AAV8WNI8_9CUCU</name>
<dbReference type="InterPro" id="IPR018253">
    <property type="entry name" value="DnaJ_domain_CS"/>
</dbReference>
<accession>A0AAV8WNI8</accession>
<evidence type="ECO:0000313" key="4">
    <source>
        <dbReference type="Proteomes" id="UP001162156"/>
    </source>
</evidence>
<dbReference type="InterPro" id="IPR036869">
    <property type="entry name" value="J_dom_sf"/>
</dbReference>
<evidence type="ECO:0000256" key="1">
    <source>
        <dbReference type="ARBA" id="ARBA00023186"/>
    </source>
</evidence>
<dbReference type="AlphaFoldDB" id="A0AAV8WNI8"/>
<feature type="domain" description="J" evidence="2">
    <location>
        <begin position="3"/>
        <end position="69"/>
    </location>
</feature>
<dbReference type="Gene3D" id="1.10.287.110">
    <property type="entry name" value="DnaJ domain"/>
    <property type="match status" value="1"/>
</dbReference>
<dbReference type="PROSITE" id="PS50076">
    <property type="entry name" value="DNAJ_2"/>
    <property type="match status" value="1"/>
</dbReference>
<dbReference type="SUPFAM" id="SSF46565">
    <property type="entry name" value="Chaperone J-domain"/>
    <property type="match status" value="1"/>
</dbReference>